<comment type="catalytic activity">
    <reaction evidence="17">
        <text>L-threonyl-[protein] + ATP = O-phospho-L-threonyl-[protein] + ADP + H(+)</text>
        <dbReference type="Rhea" id="RHEA:46608"/>
        <dbReference type="Rhea" id="RHEA-COMP:11060"/>
        <dbReference type="Rhea" id="RHEA-COMP:11605"/>
        <dbReference type="ChEBI" id="CHEBI:15378"/>
        <dbReference type="ChEBI" id="CHEBI:30013"/>
        <dbReference type="ChEBI" id="CHEBI:30616"/>
        <dbReference type="ChEBI" id="CHEBI:61977"/>
        <dbReference type="ChEBI" id="CHEBI:456216"/>
        <dbReference type="EC" id="2.7.11.1"/>
    </reaction>
</comment>
<proteinExistence type="predicted"/>
<dbReference type="GO" id="GO:0005524">
    <property type="term" value="F:ATP binding"/>
    <property type="evidence" value="ECO:0007669"/>
    <property type="project" value="UniProtKB-UniRule"/>
</dbReference>
<name>A0AAD8MSV0_9APIA</name>
<evidence type="ECO:0000256" key="4">
    <source>
        <dbReference type="ARBA" id="ARBA00022553"/>
    </source>
</evidence>
<feature type="domain" description="Protein kinase" evidence="20">
    <location>
        <begin position="30"/>
        <end position="163"/>
    </location>
</feature>
<keyword evidence="12 19" id="KW-0067">ATP-binding</keyword>
<feature type="binding site" evidence="19">
    <location>
        <position position="58"/>
    </location>
    <ligand>
        <name>ATP</name>
        <dbReference type="ChEBI" id="CHEBI:30616"/>
    </ligand>
</feature>
<keyword evidence="16" id="KW-0325">Glycoprotein</keyword>
<evidence type="ECO:0000256" key="16">
    <source>
        <dbReference type="ARBA" id="ARBA00023180"/>
    </source>
</evidence>
<dbReference type="PROSITE" id="PS00107">
    <property type="entry name" value="PROTEIN_KINASE_ATP"/>
    <property type="match status" value="1"/>
</dbReference>
<reference evidence="21" key="1">
    <citation type="submission" date="2023-02" db="EMBL/GenBank/DDBJ databases">
        <title>Genome of toxic invasive species Heracleum sosnowskyi carries increased number of genes despite the absence of recent whole-genome duplications.</title>
        <authorList>
            <person name="Schelkunov M."/>
            <person name="Shtratnikova V."/>
            <person name="Makarenko M."/>
            <person name="Klepikova A."/>
            <person name="Omelchenko D."/>
            <person name="Novikova G."/>
            <person name="Obukhova E."/>
            <person name="Bogdanov V."/>
            <person name="Penin A."/>
            <person name="Logacheva M."/>
        </authorList>
    </citation>
    <scope>NUCLEOTIDE SEQUENCE</scope>
    <source>
        <strain evidence="21">Hsosn_3</strain>
        <tissue evidence="21">Leaf</tissue>
    </source>
</reference>
<accession>A0AAD8MSV0</accession>
<evidence type="ECO:0000256" key="8">
    <source>
        <dbReference type="ARBA" id="ARBA00022729"/>
    </source>
</evidence>
<keyword evidence="5" id="KW-0433">Leucine-rich repeat</keyword>
<evidence type="ECO:0000256" key="15">
    <source>
        <dbReference type="ARBA" id="ARBA00023170"/>
    </source>
</evidence>
<evidence type="ECO:0000256" key="18">
    <source>
        <dbReference type="ARBA" id="ARBA00048679"/>
    </source>
</evidence>
<comment type="caution">
    <text evidence="21">The sequence shown here is derived from an EMBL/GenBank/DDBJ whole genome shotgun (WGS) entry which is preliminary data.</text>
</comment>
<keyword evidence="6" id="KW-0808">Transferase</keyword>
<keyword evidence="4" id="KW-0597">Phosphoprotein</keyword>
<keyword evidence="14" id="KW-0472">Membrane</keyword>
<dbReference type="FunFam" id="3.30.200.20:FF:000309">
    <property type="entry name" value="Leucine-rich repeat receptor protein kinase MSP1"/>
    <property type="match status" value="1"/>
</dbReference>
<comment type="subcellular location">
    <subcellularLocation>
        <location evidence="1">Membrane</location>
        <topology evidence="1">Single-pass type I membrane protein</topology>
    </subcellularLocation>
</comment>
<evidence type="ECO:0000256" key="19">
    <source>
        <dbReference type="PROSITE-ProRule" id="PRU10141"/>
    </source>
</evidence>
<evidence type="ECO:0000256" key="1">
    <source>
        <dbReference type="ARBA" id="ARBA00004479"/>
    </source>
</evidence>
<evidence type="ECO:0000313" key="22">
    <source>
        <dbReference type="Proteomes" id="UP001237642"/>
    </source>
</evidence>
<evidence type="ECO:0000256" key="9">
    <source>
        <dbReference type="ARBA" id="ARBA00022737"/>
    </source>
</evidence>
<keyword evidence="8" id="KW-0732">Signal</keyword>
<evidence type="ECO:0000256" key="10">
    <source>
        <dbReference type="ARBA" id="ARBA00022741"/>
    </source>
</evidence>
<keyword evidence="11" id="KW-0418">Kinase</keyword>
<reference evidence="21" key="2">
    <citation type="submission" date="2023-05" db="EMBL/GenBank/DDBJ databases">
        <authorList>
            <person name="Schelkunov M.I."/>
        </authorList>
    </citation>
    <scope>NUCLEOTIDE SEQUENCE</scope>
    <source>
        <strain evidence="21">Hsosn_3</strain>
        <tissue evidence="21">Leaf</tissue>
    </source>
</reference>
<dbReference type="Proteomes" id="UP001237642">
    <property type="component" value="Unassembled WGS sequence"/>
</dbReference>
<dbReference type="PANTHER" id="PTHR48005">
    <property type="entry name" value="LEUCINE RICH REPEAT KINASE 2"/>
    <property type="match status" value="1"/>
</dbReference>
<dbReference type="PANTHER" id="PTHR48005:SF16">
    <property type="entry name" value="MDIS1-INTERACTING RECEPTOR LIKE KINASE 2-LIKE ISOFORM X1"/>
    <property type="match status" value="1"/>
</dbReference>
<keyword evidence="15" id="KW-0675">Receptor</keyword>
<keyword evidence="9" id="KW-0677">Repeat</keyword>
<evidence type="ECO:0000256" key="5">
    <source>
        <dbReference type="ARBA" id="ARBA00022614"/>
    </source>
</evidence>
<dbReference type="AlphaFoldDB" id="A0AAD8MSV0"/>
<keyword evidence="13" id="KW-1133">Transmembrane helix</keyword>
<keyword evidence="3" id="KW-0723">Serine/threonine-protein kinase</keyword>
<keyword evidence="10 19" id="KW-0547">Nucleotide-binding</keyword>
<dbReference type="Pfam" id="PF00069">
    <property type="entry name" value="Pkinase"/>
    <property type="match status" value="1"/>
</dbReference>
<dbReference type="InterPro" id="IPR017441">
    <property type="entry name" value="Protein_kinase_ATP_BS"/>
</dbReference>
<evidence type="ECO:0000256" key="3">
    <source>
        <dbReference type="ARBA" id="ARBA00022527"/>
    </source>
</evidence>
<sequence length="163" mass="18682">MNVKNGDMCSVWNFDGIIAYEDIIRATNNFDIKYCIGTGGYGSVYEARLPNGNTVALKKLHRLEAEDPAFDRSFRNEVKVLSNVRHKIIVKLYGFCLHNQCMFLVYEYMDKGSLFCALRDDAHAVQLDWSKRVKIVKGISDALSYLHVAPRLRTTYSSPRHIK</sequence>
<evidence type="ECO:0000256" key="12">
    <source>
        <dbReference type="ARBA" id="ARBA00022840"/>
    </source>
</evidence>
<evidence type="ECO:0000259" key="20">
    <source>
        <dbReference type="PROSITE" id="PS50011"/>
    </source>
</evidence>
<evidence type="ECO:0000256" key="11">
    <source>
        <dbReference type="ARBA" id="ARBA00022777"/>
    </source>
</evidence>
<dbReference type="EC" id="2.7.11.1" evidence="2"/>
<dbReference type="InterPro" id="IPR000719">
    <property type="entry name" value="Prot_kinase_dom"/>
</dbReference>
<dbReference type="SUPFAM" id="SSF56112">
    <property type="entry name" value="Protein kinase-like (PK-like)"/>
    <property type="match status" value="1"/>
</dbReference>
<evidence type="ECO:0000313" key="21">
    <source>
        <dbReference type="EMBL" id="KAK1383659.1"/>
    </source>
</evidence>
<dbReference type="EMBL" id="JAUIZM010000005">
    <property type="protein sequence ID" value="KAK1383659.1"/>
    <property type="molecule type" value="Genomic_DNA"/>
</dbReference>
<dbReference type="PROSITE" id="PS50011">
    <property type="entry name" value="PROTEIN_KINASE_DOM"/>
    <property type="match status" value="1"/>
</dbReference>
<keyword evidence="7" id="KW-0812">Transmembrane</keyword>
<gene>
    <name evidence="21" type="ORF">POM88_021394</name>
</gene>
<dbReference type="InterPro" id="IPR051420">
    <property type="entry name" value="Ser_Thr_Kinases_DiverseReg"/>
</dbReference>
<evidence type="ECO:0000256" key="6">
    <source>
        <dbReference type="ARBA" id="ARBA00022679"/>
    </source>
</evidence>
<keyword evidence="22" id="KW-1185">Reference proteome</keyword>
<evidence type="ECO:0000256" key="2">
    <source>
        <dbReference type="ARBA" id="ARBA00012513"/>
    </source>
</evidence>
<evidence type="ECO:0000256" key="7">
    <source>
        <dbReference type="ARBA" id="ARBA00022692"/>
    </source>
</evidence>
<dbReference type="GO" id="GO:0004674">
    <property type="term" value="F:protein serine/threonine kinase activity"/>
    <property type="evidence" value="ECO:0007669"/>
    <property type="project" value="UniProtKB-KW"/>
</dbReference>
<dbReference type="GO" id="GO:0016020">
    <property type="term" value="C:membrane"/>
    <property type="evidence" value="ECO:0007669"/>
    <property type="project" value="UniProtKB-SubCell"/>
</dbReference>
<evidence type="ECO:0000256" key="14">
    <source>
        <dbReference type="ARBA" id="ARBA00023136"/>
    </source>
</evidence>
<protein>
    <recommendedName>
        <fullName evidence="2">non-specific serine/threonine protein kinase</fullName>
        <ecNumber evidence="2">2.7.11.1</ecNumber>
    </recommendedName>
</protein>
<comment type="catalytic activity">
    <reaction evidence="18">
        <text>L-seryl-[protein] + ATP = O-phospho-L-seryl-[protein] + ADP + H(+)</text>
        <dbReference type="Rhea" id="RHEA:17989"/>
        <dbReference type="Rhea" id="RHEA-COMP:9863"/>
        <dbReference type="Rhea" id="RHEA-COMP:11604"/>
        <dbReference type="ChEBI" id="CHEBI:15378"/>
        <dbReference type="ChEBI" id="CHEBI:29999"/>
        <dbReference type="ChEBI" id="CHEBI:30616"/>
        <dbReference type="ChEBI" id="CHEBI:83421"/>
        <dbReference type="ChEBI" id="CHEBI:456216"/>
        <dbReference type="EC" id="2.7.11.1"/>
    </reaction>
</comment>
<dbReference type="Gene3D" id="1.10.510.10">
    <property type="entry name" value="Transferase(Phosphotransferase) domain 1"/>
    <property type="match status" value="1"/>
</dbReference>
<organism evidence="21 22">
    <name type="scientific">Heracleum sosnowskyi</name>
    <dbReference type="NCBI Taxonomy" id="360622"/>
    <lineage>
        <taxon>Eukaryota</taxon>
        <taxon>Viridiplantae</taxon>
        <taxon>Streptophyta</taxon>
        <taxon>Embryophyta</taxon>
        <taxon>Tracheophyta</taxon>
        <taxon>Spermatophyta</taxon>
        <taxon>Magnoliopsida</taxon>
        <taxon>eudicotyledons</taxon>
        <taxon>Gunneridae</taxon>
        <taxon>Pentapetalae</taxon>
        <taxon>asterids</taxon>
        <taxon>campanulids</taxon>
        <taxon>Apiales</taxon>
        <taxon>Apiaceae</taxon>
        <taxon>Apioideae</taxon>
        <taxon>apioid superclade</taxon>
        <taxon>Tordylieae</taxon>
        <taxon>Tordyliinae</taxon>
        <taxon>Heracleum</taxon>
    </lineage>
</organism>
<evidence type="ECO:0000256" key="17">
    <source>
        <dbReference type="ARBA" id="ARBA00047899"/>
    </source>
</evidence>
<evidence type="ECO:0000256" key="13">
    <source>
        <dbReference type="ARBA" id="ARBA00022989"/>
    </source>
</evidence>
<dbReference type="InterPro" id="IPR011009">
    <property type="entry name" value="Kinase-like_dom_sf"/>
</dbReference>